<evidence type="ECO:0000313" key="11">
    <source>
        <dbReference type="Proteomes" id="UP000257109"/>
    </source>
</evidence>
<keyword evidence="9" id="KW-0233">DNA recombination</keyword>
<dbReference type="PANTHER" id="PTHR42648">
    <property type="entry name" value="TRANSPOSASE, PUTATIVE-RELATED"/>
    <property type="match status" value="1"/>
</dbReference>
<keyword evidence="6" id="KW-0229">DNA integration</keyword>
<keyword evidence="3" id="KW-0255">Endonuclease</keyword>
<sequence>MLIYVGQLSQPPITKKQKSKVFATFRKFKMHVEKTTTLSLKTLRIDRGGEFTSYNFNNFCDEHGIQRQLITIYLP</sequence>
<keyword evidence="4" id="KW-0378">Hydrolase</keyword>
<evidence type="ECO:0000256" key="5">
    <source>
        <dbReference type="ARBA" id="ARBA00022842"/>
    </source>
</evidence>
<evidence type="ECO:0000256" key="2">
    <source>
        <dbReference type="ARBA" id="ARBA00022723"/>
    </source>
</evidence>
<dbReference type="PANTHER" id="PTHR42648:SF11">
    <property type="entry name" value="TRANSPOSON TY4-P GAG-POL POLYPROTEIN"/>
    <property type="match status" value="1"/>
</dbReference>
<evidence type="ECO:0000256" key="3">
    <source>
        <dbReference type="ARBA" id="ARBA00022759"/>
    </source>
</evidence>
<dbReference type="GO" id="GO:0003676">
    <property type="term" value="F:nucleic acid binding"/>
    <property type="evidence" value="ECO:0007669"/>
    <property type="project" value="InterPro"/>
</dbReference>
<dbReference type="GO" id="GO:0006310">
    <property type="term" value="P:DNA recombination"/>
    <property type="evidence" value="ECO:0007669"/>
    <property type="project" value="UniProtKB-KW"/>
</dbReference>
<accession>A0A371HHP3</accession>
<evidence type="ECO:0008006" key="12">
    <source>
        <dbReference type="Google" id="ProtNLM"/>
    </source>
</evidence>
<proteinExistence type="predicted"/>
<evidence type="ECO:0000256" key="9">
    <source>
        <dbReference type="ARBA" id="ARBA00023172"/>
    </source>
</evidence>
<dbReference type="GO" id="GO:0015074">
    <property type="term" value="P:DNA integration"/>
    <property type="evidence" value="ECO:0007669"/>
    <property type="project" value="UniProtKB-KW"/>
</dbReference>
<dbReference type="GO" id="GO:0003964">
    <property type="term" value="F:RNA-directed DNA polymerase activity"/>
    <property type="evidence" value="ECO:0007669"/>
    <property type="project" value="UniProtKB-KW"/>
</dbReference>
<keyword evidence="8" id="KW-0548">Nucleotidyltransferase</keyword>
<dbReference type="InterPro" id="IPR012337">
    <property type="entry name" value="RNaseH-like_sf"/>
</dbReference>
<evidence type="ECO:0000256" key="4">
    <source>
        <dbReference type="ARBA" id="ARBA00022801"/>
    </source>
</evidence>
<feature type="non-terminal residue" evidence="10">
    <location>
        <position position="1"/>
    </location>
</feature>
<name>A0A371HHP3_MUCPR</name>
<keyword evidence="8" id="KW-0808">Transferase</keyword>
<dbReference type="GO" id="GO:0004519">
    <property type="term" value="F:endonuclease activity"/>
    <property type="evidence" value="ECO:0007669"/>
    <property type="project" value="UniProtKB-KW"/>
</dbReference>
<evidence type="ECO:0000313" key="10">
    <source>
        <dbReference type="EMBL" id="RDY02328.1"/>
    </source>
</evidence>
<evidence type="ECO:0000256" key="7">
    <source>
        <dbReference type="ARBA" id="ARBA00022918"/>
    </source>
</evidence>
<dbReference type="InterPro" id="IPR039537">
    <property type="entry name" value="Retrotran_Ty1/copia-like"/>
</dbReference>
<keyword evidence="2" id="KW-0479">Metal-binding</keyword>
<dbReference type="InterPro" id="IPR036397">
    <property type="entry name" value="RNaseH_sf"/>
</dbReference>
<dbReference type="GO" id="GO:0016787">
    <property type="term" value="F:hydrolase activity"/>
    <property type="evidence" value="ECO:0007669"/>
    <property type="project" value="UniProtKB-KW"/>
</dbReference>
<keyword evidence="11" id="KW-1185">Reference proteome</keyword>
<keyword evidence="5" id="KW-0460">Magnesium</keyword>
<evidence type="ECO:0000256" key="1">
    <source>
        <dbReference type="ARBA" id="ARBA00022722"/>
    </source>
</evidence>
<protein>
    <recommendedName>
        <fullName evidence="12">Integrase catalytic domain-containing protein</fullName>
    </recommendedName>
</protein>
<keyword evidence="8" id="KW-0239">DNA-directed DNA polymerase</keyword>
<reference evidence="10" key="1">
    <citation type="submission" date="2018-05" db="EMBL/GenBank/DDBJ databases">
        <title>Draft genome of Mucuna pruriens seed.</title>
        <authorList>
            <person name="Nnadi N.E."/>
            <person name="Vos R."/>
            <person name="Hasami M.H."/>
            <person name="Devisetty U.K."/>
            <person name="Aguiy J.C."/>
        </authorList>
    </citation>
    <scope>NUCLEOTIDE SEQUENCE [LARGE SCALE GENOMIC DNA]</scope>
    <source>
        <strain evidence="10">JCA_2017</strain>
    </source>
</reference>
<dbReference type="SUPFAM" id="SSF53098">
    <property type="entry name" value="Ribonuclease H-like"/>
    <property type="match status" value="1"/>
</dbReference>
<keyword evidence="7" id="KW-0695">RNA-directed DNA polymerase</keyword>
<organism evidence="10 11">
    <name type="scientific">Mucuna pruriens</name>
    <name type="common">Velvet bean</name>
    <name type="synonym">Dolichos pruriens</name>
    <dbReference type="NCBI Taxonomy" id="157652"/>
    <lineage>
        <taxon>Eukaryota</taxon>
        <taxon>Viridiplantae</taxon>
        <taxon>Streptophyta</taxon>
        <taxon>Embryophyta</taxon>
        <taxon>Tracheophyta</taxon>
        <taxon>Spermatophyta</taxon>
        <taxon>Magnoliopsida</taxon>
        <taxon>eudicotyledons</taxon>
        <taxon>Gunneridae</taxon>
        <taxon>Pentapetalae</taxon>
        <taxon>rosids</taxon>
        <taxon>fabids</taxon>
        <taxon>Fabales</taxon>
        <taxon>Fabaceae</taxon>
        <taxon>Papilionoideae</taxon>
        <taxon>50 kb inversion clade</taxon>
        <taxon>NPAAA clade</taxon>
        <taxon>indigoferoid/millettioid clade</taxon>
        <taxon>Phaseoleae</taxon>
        <taxon>Mucuna</taxon>
    </lineage>
</organism>
<keyword evidence="1" id="KW-0540">Nuclease</keyword>
<gene>
    <name evidence="10" type="ORF">CR513_14229</name>
</gene>
<dbReference type="GO" id="GO:0046872">
    <property type="term" value="F:metal ion binding"/>
    <property type="evidence" value="ECO:0007669"/>
    <property type="project" value="UniProtKB-KW"/>
</dbReference>
<dbReference type="EMBL" id="QJKJ01002558">
    <property type="protein sequence ID" value="RDY02328.1"/>
    <property type="molecule type" value="Genomic_DNA"/>
</dbReference>
<evidence type="ECO:0000256" key="8">
    <source>
        <dbReference type="ARBA" id="ARBA00022932"/>
    </source>
</evidence>
<dbReference type="GO" id="GO:0003887">
    <property type="term" value="F:DNA-directed DNA polymerase activity"/>
    <property type="evidence" value="ECO:0007669"/>
    <property type="project" value="UniProtKB-KW"/>
</dbReference>
<dbReference type="OrthoDB" id="2596766at2759"/>
<dbReference type="Proteomes" id="UP000257109">
    <property type="component" value="Unassembled WGS sequence"/>
</dbReference>
<dbReference type="AlphaFoldDB" id="A0A371HHP3"/>
<dbReference type="Gene3D" id="3.30.420.10">
    <property type="entry name" value="Ribonuclease H-like superfamily/Ribonuclease H"/>
    <property type="match status" value="1"/>
</dbReference>
<evidence type="ECO:0000256" key="6">
    <source>
        <dbReference type="ARBA" id="ARBA00022908"/>
    </source>
</evidence>
<comment type="caution">
    <text evidence="10">The sequence shown here is derived from an EMBL/GenBank/DDBJ whole genome shotgun (WGS) entry which is preliminary data.</text>
</comment>